<dbReference type="PROSITE" id="PS51462">
    <property type="entry name" value="NUDIX"/>
    <property type="match status" value="1"/>
</dbReference>
<evidence type="ECO:0000256" key="1">
    <source>
        <dbReference type="ARBA" id="ARBA00001946"/>
    </source>
</evidence>
<accession>A0A413TAH9</accession>
<dbReference type="SUPFAM" id="SSF55811">
    <property type="entry name" value="Nudix"/>
    <property type="match status" value="1"/>
</dbReference>
<dbReference type="CDD" id="cd04688">
    <property type="entry name" value="NUDIX_Hydrolase"/>
    <property type="match status" value="1"/>
</dbReference>
<dbReference type="EMBL" id="QSFV01000002">
    <property type="protein sequence ID" value="RHA81839.1"/>
    <property type="molecule type" value="Genomic_DNA"/>
</dbReference>
<evidence type="ECO:0000313" key="4">
    <source>
        <dbReference type="EMBL" id="RHA81839.1"/>
    </source>
</evidence>
<dbReference type="Pfam" id="PF00293">
    <property type="entry name" value="NUDIX"/>
    <property type="match status" value="1"/>
</dbReference>
<dbReference type="InterPro" id="IPR000086">
    <property type="entry name" value="NUDIX_hydrolase_dom"/>
</dbReference>
<evidence type="ECO:0000256" key="2">
    <source>
        <dbReference type="ARBA" id="ARBA00022801"/>
    </source>
</evidence>
<dbReference type="Gene3D" id="3.90.79.10">
    <property type="entry name" value="Nucleoside Triphosphate Pyrophosphohydrolase"/>
    <property type="match status" value="1"/>
</dbReference>
<comment type="cofactor">
    <cofactor evidence="1">
        <name>Mg(2+)</name>
        <dbReference type="ChEBI" id="CHEBI:18420"/>
    </cofactor>
</comment>
<dbReference type="GO" id="GO:0016787">
    <property type="term" value="F:hydrolase activity"/>
    <property type="evidence" value="ECO:0007669"/>
    <property type="project" value="UniProtKB-KW"/>
</dbReference>
<sequence length="158" mass="18979">MDITFKTSEGKFNYRVCAVIINDDKILAMQDERSPYYYLLGGRVSLNETAEKAILREIKEELEIDAKIVRPLWLNQGFFVEDVTGEKYHELCIYFLIDISNTDLLEKGNKFRLIEREHTHNFEWIEFERLQDEYIYPVFIKKKIFDLPDYLVLQDEHE</sequence>
<keyword evidence="2" id="KW-0378">Hydrolase</keyword>
<dbReference type="RefSeq" id="WP_118029984.1">
    <property type="nucleotide sequence ID" value="NZ_QSFV01000002.1"/>
</dbReference>
<dbReference type="AlphaFoldDB" id="A0A413TAH9"/>
<proteinExistence type="predicted"/>
<dbReference type="Proteomes" id="UP000285740">
    <property type="component" value="Unassembled WGS sequence"/>
</dbReference>
<evidence type="ECO:0000259" key="3">
    <source>
        <dbReference type="PROSITE" id="PS51462"/>
    </source>
</evidence>
<protein>
    <submittedName>
        <fullName evidence="4">NUDIX domain-containing protein</fullName>
    </submittedName>
</protein>
<evidence type="ECO:0000313" key="5">
    <source>
        <dbReference type="Proteomes" id="UP000285740"/>
    </source>
</evidence>
<feature type="domain" description="Nudix hydrolase" evidence="3">
    <location>
        <begin position="11"/>
        <end position="147"/>
    </location>
</feature>
<organism evidence="4 5">
    <name type="scientific">Eubacterium ventriosum</name>
    <dbReference type="NCBI Taxonomy" id="39496"/>
    <lineage>
        <taxon>Bacteria</taxon>
        <taxon>Bacillati</taxon>
        <taxon>Bacillota</taxon>
        <taxon>Clostridia</taxon>
        <taxon>Eubacteriales</taxon>
        <taxon>Eubacteriaceae</taxon>
        <taxon>Eubacterium</taxon>
    </lineage>
</organism>
<gene>
    <name evidence="4" type="ORF">DW918_01115</name>
</gene>
<dbReference type="InterPro" id="IPR015797">
    <property type="entry name" value="NUDIX_hydrolase-like_dom_sf"/>
</dbReference>
<name>A0A413TAH9_9FIRM</name>
<reference evidence="4 5" key="1">
    <citation type="submission" date="2018-08" db="EMBL/GenBank/DDBJ databases">
        <title>A genome reference for cultivated species of the human gut microbiota.</title>
        <authorList>
            <person name="Zou Y."/>
            <person name="Xue W."/>
            <person name="Luo G."/>
        </authorList>
    </citation>
    <scope>NUCLEOTIDE SEQUENCE [LARGE SCALE GENOMIC DNA]</scope>
    <source>
        <strain evidence="4 5">AM42-30</strain>
    </source>
</reference>
<dbReference type="PANTHER" id="PTHR43046:SF14">
    <property type="entry name" value="MUTT_NUDIX FAMILY PROTEIN"/>
    <property type="match status" value="1"/>
</dbReference>
<dbReference type="PANTHER" id="PTHR43046">
    <property type="entry name" value="GDP-MANNOSE MANNOSYL HYDROLASE"/>
    <property type="match status" value="1"/>
</dbReference>
<comment type="caution">
    <text evidence="4">The sequence shown here is derived from an EMBL/GenBank/DDBJ whole genome shotgun (WGS) entry which is preliminary data.</text>
</comment>